<proteinExistence type="predicted"/>
<gene>
    <name evidence="1" type="ORF">HNQ01_001640</name>
</gene>
<dbReference type="SUPFAM" id="SSF117396">
    <property type="entry name" value="TM1631-like"/>
    <property type="match status" value="1"/>
</dbReference>
<sequence>MPSPLPSPESLQDTLFAPLPLVEPARLEAGTQALAARLPASLRLGTSSWSFPGWTGLVWAGRHDEATLAREGLAAYARHPLLRTVSLDRSYYRPMTAAQFAALAAQVPEDFRFVVKAPALISDGAQRDAGGRPVGLNPGFLDPALTTEQFVQPVLEGLGTRAGALVIEIGPLPGALKADLPALLRRLAHLLESLPALAPRAPEAVIAVEVRDPEWLVPAFRDVLKAAGARYCLGLHPRLPPIEAQLPLLRAMWPGAFVCRWNLNRRHGAHGYEAAKAGYAPFDRLVDPDPSTREALARIMRGTAAAGHPVLVTVNNKAEGSAPCSVVELARAVAPA</sequence>
<evidence type="ECO:0000313" key="1">
    <source>
        <dbReference type="EMBL" id="NRT55905.1"/>
    </source>
</evidence>
<protein>
    <submittedName>
        <fullName evidence="1">Uncharacterized protein YecE (DUF72 family)</fullName>
    </submittedName>
</protein>
<dbReference type="PANTHER" id="PTHR30348:SF4">
    <property type="entry name" value="DUF72 DOMAIN-CONTAINING PROTEIN"/>
    <property type="match status" value="1"/>
</dbReference>
<evidence type="ECO:0000313" key="2">
    <source>
        <dbReference type="Proteomes" id="UP001516061"/>
    </source>
</evidence>
<organism evidence="1 2">
    <name type="scientific">Sphaerotilus uruguayifluvii</name>
    <dbReference type="NCBI Taxonomy" id="2735897"/>
    <lineage>
        <taxon>Bacteria</taxon>
        <taxon>Pseudomonadati</taxon>
        <taxon>Pseudomonadota</taxon>
        <taxon>Betaproteobacteria</taxon>
        <taxon>Burkholderiales</taxon>
        <taxon>Sphaerotilaceae</taxon>
        <taxon>Sphaerotilus</taxon>
    </lineage>
</organism>
<reference evidence="1 2" key="1">
    <citation type="submission" date="2020-05" db="EMBL/GenBank/DDBJ databases">
        <title>Genomic Encyclopedia of Type Strains, Phase IV (KMG-V): Genome sequencing to study the core and pangenomes of soil and plant-associated prokaryotes.</title>
        <authorList>
            <person name="Whitman W."/>
        </authorList>
    </citation>
    <scope>NUCLEOTIDE SEQUENCE [LARGE SCALE GENOMIC DNA]</scope>
    <source>
        <strain evidence="1 2">C29</strain>
    </source>
</reference>
<dbReference type="Proteomes" id="UP001516061">
    <property type="component" value="Unassembled WGS sequence"/>
</dbReference>
<dbReference type="Pfam" id="PF01904">
    <property type="entry name" value="DUF72"/>
    <property type="match status" value="1"/>
</dbReference>
<dbReference type="InterPro" id="IPR002763">
    <property type="entry name" value="DUF72"/>
</dbReference>
<name>A0ABX2G0U2_9BURK</name>
<dbReference type="Gene3D" id="3.20.20.410">
    <property type="entry name" value="Protein of unknown function UPF0759"/>
    <property type="match status" value="1"/>
</dbReference>
<dbReference type="InterPro" id="IPR036520">
    <property type="entry name" value="UPF0759_sf"/>
</dbReference>
<dbReference type="PANTHER" id="PTHR30348">
    <property type="entry name" value="UNCHARACTERIZED PROTEIN YECE"/>
    <property type="match status" value="1"/>
</dbReference>
<comment type="caution">
    <text evidence="1">The sequence shown here is derived from an EMBL/GenBank/DDBJ whole genome shotgun (WGS) entry which is preliminary data.</text>
</comment>
<keyword evidence="2" id="KW-1185">Reference proteome</keyword>
<dbReference type="RefSeq" id="WP_173804890.1">
    <property type="nucleotide sequence ID" value="NZ_JABSNM010000006.1"/>
</dbReference>
<dbReference type="EMBL" id="JABSNM010000006">
    <property type="protein sequence ID" value="NRT55905.1"/>
    <property type="molecule type" value="Genomic_DNA"/>
</dbReference>
<accession>A0ABX2G0U2</accession>